<dbReference type="SUPFAM" id="SSF81383">
    <property type="entry name" value="F-box domain"/>
    <property type="match status" value="1"/>
</dbReference>
<evidence type="ECO:0000259" key="1">
    <source>
        <dbReference type="PROSITE" id="PS50181"/>
    </source>
</evidence>
<dbReference type="InterPro" id="IPR036047">
    <property type="entry name" value="F-box-like_dom_sf"/>
</dbReference>
<dbReference type="InterPro" id="IPR001810">
    <property type="entry name" value="F-box_dom"/>
</dbReference>
<proteinExistence type="predicted"/>
<protein>
    <recommendedName>
        <fullName evidence="1">F-box domain-containing protein</fullName>
    </recommendedName>
</protein>
<dbReference type="Gene3D" id="1.20.1280.50">
    <property type="match status" value="1"/>
</dbReference>
<keyword evidence="3" id="KW-1185">Reference proteome</keyword>
<accession>A0A165J7R3</accession>
<organism evidence="2 3">
    <name type="scientific">Exidia glandulosa HHB12029</name>
    <dbReference type="NCBI Taxonomy" id="1314781"/>
    <lineage>
        <taxon>Eukaryota</taxon>
        <taxon>Fungi</taxon>
        <taxon>Dikarya</taxon>
        <taxon>Basidiomycota</taxon>
        <taxon>Agaricomycotina</taxon>
        <taxon>Agaricomycetes</taxon>
        <taxon>Auriculariales</taxon>
        <taxon>Exidiaceae</taxon>
        <taxon>Exidia</taxon>
    </lineage>
</organism>
<dbReference type="Pfam" id="PF12937">
    <property type="entry name" value="F-box-like"/>
    <property type="match status" value="1"/>
</dbReference>
<reference evidence="2 3" key="1">
    <citation type="journal article" date="2016" name="Mol. Biol. Evol.">
        <title>Comparative Genomics of Early-Diverging Mushroom-Forming Fungi Provides Insights into the Origins of Lignocellulose Decay Capabilities.</title>
        <authorList>
            <person name="Nagy L.G."/>
            <person name="Riley R."/>
            <person name="Tritt A."/>
            <person name="Adam C."/>
            <person name="Daum C."/>
            <person name="Floudas D."/>
            <person name="Sun H."/>
            <person name="Yadav J.S."/>
            <person name="Pangilinan J."/>
            <person name="Larsson K.H."/>
            <person name="Matsuura K."/>
            <person name="Barry K."/>
            <person name="Labutti K."/>
            <person name="Kuo R."/>
            <person name="Ohm R.A."/>
            <person name="Bhattacharya S.S."/>
            <person name="Shirouzu T."/>
            <person name="Yoshinaga Y."/>
            <person name="Martin F.M."/>
            <person name="Grigoriev I.V."/>
            <person name="Hibbett D.S."/>
        </authorList>
    </citation>
    <scope>NUCLEOTIDE SEQUENCE [LARGE SCALE GENOMIC DNA]</scope>
    <source>
        <strain evidence="2 3">HHB12029</strain>
    </source>
</reference>
<dbReference type="EMBL" id="KV425972">
    <property type="protein sequence ID" value="KZV94446.1"/>
    <property type="molecule type" value="Genomic_DNA"/>
</dbReference>
<dbReference type="CDD" id="cd09917">
    <property type="entry name" value="F-box_SF"/>
    <property type="match status" value="1"/>
</dbReference>
<dbReference type="PROSITE" id="PS50181">
    <property type="entry name" value="FBOX"/>
    <property type="match status" value="1"/>
</dbReference>
<name>A0A165J7R3_EXIGL</name>
<feature type="domain" description="F-box" evidence="1">
    <location>
        <begin position="209"/>
        <end position="253"/>
    </location>
</feature>
<dbReference type="AlphaFoldDB" id="A0A165J7R3"/>
<evidence type="ECO:0000313" key="3">
    <source>
        <dbReference type="Proteomes" id="UP000077266"/>
    </source>
</evidence>
<dbReference type="Proteomes" id="UP000077266">
    <property type="component" value="Unassembled WGS sequence"/>
</dbReference>
<evidence type="ECO:0000313" key="2">
    <source>
        <dbReference type="EMBL" id="KZV94446.1"/>
    </source>
</evidence>
<gene>
    <name evidence="2" type="ORF">EXIGLDRAFT_516931</name>
</gene>
<dbReference type="OrthoDB" id="3249754at2759"/>
<dbReference type="InParanoid" id="A0A165J7R3"/>
<sequence>MSCCVCRLPFLPHRKYARQPLQAHLPPLGLFSESQKAYFERGLGFGEFIYAIYLDFIYLSDNYFAVENVNPKMPVLLQLVWELPAGDVACPVMHHTCMNLFRRIFDAEENTYDNLKKLARFQYAIGRPQGGKDAGRWRNVQYEMVEPKVDTRALWSPSYQRLGGMVFDWKALKGLGYEWLMQRPDVFPRFFTKVSPERMKHLAATAAGNDILSRQPPDVLRHIARFLDVRSLTRVSATCRYLRFLALSDWQAVARKAVFGLGWATPTLSEYAESKDSGLASISATSEGDWLLYLGHVHRTKGMRVRRWIWGLCEEIKRVADANIVTCGVLDEGSPDWAVVEKWFEEKWGLCQLYHGLGDGGGQTIRMDSQAHFEEDVMKAHVQAGHESVSTQQVIVPPAVDRVVHNDVASFRRDLARQGVYSES</sequence>